<name>A0A823A1M7_NELNU</name>
<comment type="caution">
    <text evidence="1">The sequence shown here is derived from an EMBL/GenBank/DDBJ whole genome shotgun (WGS) entry which is preliminary data.</text>
</comment>
<organism evidence="1 2">
    <name type="scientific">Nelumbo nucifera</name>
    <name type="common">Sacred lotus</name>
    <dbReference type="NCBI Taxonomy" id="4432"/>
    <lineage>
        <taxon>Eukaryota</taxon>
        <taxon>Viridiplantae</taxon>
        <taxon>Streptophyta</taxon>
        <taxon>Embryophyta</taxon>
        <taxon>Tracheophyta</taxon>
        <taxon>Spermatophyta</taxon>
        <taxon>Magnoliopsida</taxon>
        <taxon>Proteales</taxon>
        <taxon>Nelumbonaceae</taxon>
        <taxon>Nelumbo</taxon>
    </lineage>
</organism>
<protein>
    <submittedName>
        <fullName evidence="1">Uncharacterized protein</fullName>
    </submittedName>
</protein>
<dbReference type="Proteomes" id="UP000607653">
    <property type="component" value="Unassembled WGS sequence"/>
</dbReference>
<sequence>MEIFDVVLCANLQLSTWIFHSVSPAAKDLL</sequence>
<dbReference type="EMBL" id="DUZY01000008">
    <property type="protein sequence ID" value="DAD48896.1"/>
    <property type="molecule type" value="Genomic_DNA"/>
</dbReference>
<keyword evidence="2" id="KW-1185">Reference proteome</keyword>
<evidence type="ECO:0000313" key="1">
    <source>
        <dbReference type="EMBL" id="DAD48896.1"/>
    </source>
</evidence>
<accession>A0A823A1M7</accession>
<evidence type="ECO:0000313" key="2">
    <source>
        <dbReference type="Proteomes" id="UP000607653"/>
    </source>
</evidence>
<proteinExistence type="predicted"/>
<dbReference type="AlphaFoldDB" id="A0A823A1M7"/>
<reference evidence="1 2" key="1">
    <citation type="journal article" date="2020" name="Mol. Biol. Evol.">
        <title>Distinct Expression and Methylation Patterns for Genes with Different Fates following a Single Whole-Genome Duplication in Flowering Plants.</title>
        <authorList>
            <person name="Shi T."/>
            <person name="Rahmani R.S."/>
            <person name="Gugger P.F."/>
            <person name="Wang M."/>
            <person name="Li H."/>
            <person name="Zhang Y."/>
            <person name="Li Z."/>
            <person name="Wang Q."/>
            <person name="Van de Peer Y."/>
            <person name="Marchal K."/>
            <person name="Chen J."/>
        </authorList>
    </citation>
    <scope>NUCLEOTIDE SEQUENCE [LARGE SCALE GENOMIC DNA]</scope>
    <source>
        <tissue evidence="1">Leaf</tissue>
    </source>
</reference>
<gene>
    <name evidence="1" type="ORF">HUJ06_018833</name>
</gene>